<dbReference type="EMBL" id="LVZM01022210">
    <property type="protein sequence ID" value="OUC40877.1"/>
    <property type="molecule type" value="Genomic_DNA"/>
</dbReference>
<dbReference type="AlphaFoldDB" id="A0A1Y3EAK0"/>
<dbReference type="Proteomes" id="UP000243006">
    <property type="component" value="Unassembled WGS sequence"/>
</dbReference>
<comment type="caution">
    <text evidence="1">The sequence shown here is derived from an EMBL/GenBank/DDBJ whole genome shotgun (WGS) entry which is preliminary data.</text>
</comment>
<accession>A0A1Y3EAK0</accession>
<evidence type="ECO:0000313" key="1">
    <source>
        <dbReference type="EMBL" id="OUC40877.1"/>
    </source>
</evidence>
<organism evidence="1 2">
    <name type="scientific">Trichinella nativa</name>
    <dbReference type="NCBI Taxonomy" id="6335"/>
    <lineage>
        <taxon>Eukaryota</taxon>
        <taxon>Metazoa</taxon>
        <taxon>Ecdysozoa</taxon>
        <taxon>Nematoda</taxon>
        <taxon>Enoplea</taxon>
        <taxon>Dorylaimia</taxon>
        <taxon>Trichinellida</taxon>
        <taxon>Trichinellidae</taxon>
        <taxon>Trichinella</taxon>
    </lineage>
</organism>
<proteinExistence type="predicted"/>
<protein>
    <submittedName>
        <fullName evidence="1">Uncharacterized protein</fullName>
    </submittedName>
</protein>
<evidence type="ECO:0000313" key="2">
    <source>
        <dbReference type="Proteomes" id="UP000243006"/>
    </source>
</evidence>
<sequence>MNELNRHFPRLRTLGKDMNSGLNGFHAILPTLKKKLSSSTLSCRCTSRSRNQTRNSKKIHAERIYLPQNLGTVHRAKKSSPCPSIDLIAEQNVPQETKPGGTYISICQIGTGFPWL</sequence>
<name>A0A1Y3EAK0_9BILA</name>
<gene>
    <name evidence="1" type="ORF">D917_03754</name>
</gene>
<reference evidence="1 2" key="1">
    <citation type="submission" date="2015-04" db="EMBL/GenBank/DDBJ databases">
        <title>Draft genome of the roundworm Trichinella nativa.</title>
        <authorList>
            <person name="Mitreva M."/>
        </authorList>
    </citation>
    <scope>NUCLEOTIDE SEQUENCE [LARGE SCALE GENOMIC DNA]</scope>
    <source>
        <strain evidence="1 2">ISS45</strain>
    </source>
</reference>